<dbReference type="VEuPathDB" id="FungiDB:SOCG_01128"/>
<keyword evidence="3 8" id="KW-0812">Transmembrane</keyword>
<evidence type="ECO:0000256" key="3">
    <source>
        <dbReference type="ARBA" id="ARBA00022692"/>
    </source>
</evidence>
<evidence type="ECO:0000256" key="1">
    <source>
        <dbReference type="ARBA" id="ARBA00004141"/>
    </source>
</evidence>
<gene>
    <name evidence="10" type="ORF">SOCG_01128</name>
</gene>
<keyword evidence="11" id="KW-1185">Reference proteome</keyword>
<dbReference type="RefSeq" id="XP_013019002.1">
    <property type="nucleotide sequence ID" value="XM_013163548.1"/>
</dbReference>
<comment type="subcellular location">
    <subcellularLocation>
        <location evidence="1">Membrane</location>
        <topology evidence="1">Multi-pass membrane protein</topology>
    </subcellularLocation>
</comment>
<evidence type="ECO:0000256" key="2">
    <source>
        <dbReference type="ARBA" id="ARBA00022448"/>
    </source>
</evidence>
<dbReference type="PANTHER" id="PTHR43791:SF70">
    <property type="entry name" value="MAJOR FACILITATOR SUPERFAMILY (MFS) PROFILE DOMAIN-CONTAINING PROTEIN"/>
    <property type="match status" value="1"/>
</dbReference>
<name>S9Q0Y8_SCHOY</name>
<feature type="transmembrane region" description="Helical" evidence="8">
    <location>
        <begin position="95"/>
        <end position="112"/>
    </location>
</feature>
<dbReference type="Gene3D" id="1.20.1250.20">
    <property type="entry name" value="MFS general substrate transporter like domains"/>
    <property type="match status" value="1"/>
</dbReference>
<evidence type="ECO:0000313" key="10">
    <source>
        <dbReference type="EMBL" id="EPX73378.1"/>
    </source>
</evidence>
<feature type="transmembrane region" description="Helical" evidence="8">
    <location>
        <begin position="482"/>
        <end position="505"/>
    </location>
</feature>
<dbReference type="InterPro" id="IPR020846">
    <property type="entry name" value="MFS_dom"/>
</dbReference>
<feature type="transmembrane region" description="Helical" evidence="8">
    <location>
        <begin position="165"/>
        <end position="183"/>
    </location>
</feature>
<reference evidence="10 11" key="1">
    <citation type="journal article" date="2011" name="Science">
        <title>Comparative functional genomics of the fission yeasts.</title>
        <authorList>
            <person name="Rhind N."/>
            <person name="Chen Z."/>
            <person name="Yassour M."/>
            <person name="Thompson D.A."/>
            <person name="Haas B.J."/>
            <person name="Habib N."/>
            <person name="Wapinski I."/>
            <person name="Roy S."/>
            <person name="Lin M.F."/>
            <person name="Heiman D.I."/>
            <person name="Young S.K."/>
            <person name="Furuya K."/>
            <person name="Guo Y."/>
            <person name="Pidoux A."/>
            <person name="Chen H.M."/>
            <person name="Robbertse B."/>
            <person name="Goldberg J.M."/>
            <person name="Aoki K."/>
            <person name="Bayne E.H."/>
            <person name="Berlin A.M."/>
            <person name="Desjardins C.A."/>
            <person name="Dobbs E."/>
            <person name="Dukaj L."/>
            <person name="Fan L."/>
            <person name="FitzGerald M.G."/>
            <person name="French C."/>
            <person name="Gujja S."/>
            <person name="Hansen K."/>
            <person name="Keifenheim D."/>
            <person name="Levin J.Z."/>
            <person name="Mosher R.A."/>
            <person name="Mueller C.A."/>
            <person name="Pfiffner J."/>
            <person name="Priest M."/>
            <person name="Russ C."/>
            <person name="Smialowska A."/>
            <person name="Swoboda P."/>
            <person name="Sykes S.M."/>
            <person name="Vaughn M."/>
            <person name="Vengrova S."/>
            <person name="Yoder R."/>
            <person name="Zeng Q."/>
            <person name="Allshire R."/>
            <person name="Baulcombe D."/>
            <person name="Birren B.W."/>
            <person name="Brown W."/>
            <person name="Ekwall K."/>
            <person name="Kellis M."/>
            <person name="Leatherwood J."/>
            <person name="Levin H."/>
            <person name="Margalit H."/>
            <person name="Martienssen R."/>
            <person name="Nieduszynski C.A."/>
            <person name="Spatafora J.W."/>
            <person name="Friedman N."/>
            <person name="Dalgaard J.Z."/>
            <person name="Baumann P."/>
            <person name="Niki H."/>
            <person name="Regev A."/>
            <person name="Nusbaum C."/>
        </authorList>
    </citation>
    <scope>NUCLEOTIDE SEQUENCE [LARGE SCALE GENOMIC DNA]</scope>
    <source>
        <strain evidence="11">yFS286</strain>
    </source>
</reference>
<dbReference type="FunFam" id="1.20.1250.20:FF:000064">
    <property type="entry name" value="MFS allantoate transporter"/>
    <property type="match status" value="1"/>
</dbReference>
<dbReference type="EMBL" id="KE503207">
    <property type="protein sequence ID" value="EPX73378.1"/>
    <property type="molecule type" value="Genomic_DNA"/>
</dbReference>
<evidence type="ECO:0000313" key="11">
    <source>
        <dbReference type="Proteomes" id="UP000016088"/>
    </source>
</evidence>
<feature type="transmembrane region" description="Helical" evidence="8">
    <location>
        <begin position="195"/>
        <end position="216"/>
    </location>
</feature>
<dbReference type="Proteomes" id="UP000016088">
    <property type="component" value="Unassembled WGS sequence"/>
</dbReference>
<feature type="transmembrane region" description="Helical" evidence="8">
    <location>
        <begin position="419"/>
        <end position="438"/>
    </location>
</feature>
<sequence>MGVISEHLSETGKNDGRSWTFVSNETHSPSSSEISHPGKEKDQVSVIKGFSAFDDEQEKSIKLDKAGIDEALAIVQDDDEFEHSKAEDARVRRKIDMFVLPVMCITYGIQYLDKTAISYAAVYGMKEAVHMSGSAYSWLSTMFYLGYMIAQYPAGYLLQRYPIHYFLFIASFLWSACVLLMATCTNQHGLLALRFLSGIFEGCVNPAFVALTSMWYKREEQPIRTVAWYAFNGVSIMVGALLGYGTGHIKGSLPNWKYPFLVIGAVSNIWSFVYIIFPKNPVRAKFLNTREKRIAIERVRKNRTGMETKRFKFSQALEAFKDPQVILLVFYNGMCQVTNAMSVFSGLIIKGMGYSGINAVLLTLPSGAVAVGSMVFTGVFAHFFKKGRIFLCMFVSSFTIVGALMIWKIPDSNPWARVVGVWFFSPISSGNALALSLLSSNISGYSKKVTANATMFLFYSVGNIVSPQLFKPNQVPEYIEGIQASLIATCLFEGVLILLAVYYMYENHRRDKFLKGHPELNYTEKNEEFFDKTDREQIKFRYIW</sequence>
<feature type="transmembrane region" description="Helical" evidence="8">
    <location>
        <begin position="389"/>
        <end position="407"/>
    </location>
</feature>
<evidence type="ECO:0000256" key="5">
    <source>
        <dbReference type="ARBA" id="ARBA00023136"/>
    </source>
</evidence>
<dbReference type="Pfam" id="PF07690">
    <property type="entry name" value="MFS_1"/>
    <property type="match status" value="1"/>
</dbReference>
<dbReference type="AlphaFoldDB" id="S9Q0Y8"/>
<dbReference type="OMA" id="NATMFLF"/>
<dbReference type="SUPFAM" id="SSF103473">
    <property type="entry name" value="MFS general substrate transporter"/>
    <property type="match status" value="1"/>
</dbReference>
<comment type="similarity">
    <text evidence="6">Belongs to the major facilitator superfamily. Allantoate permease family.</text>
</comment>
<dbReference type="PANTHER" id="PTHR43791">
    <property type="entry name" value="PERMEASE-RELATED"/>
    <property type="match status" value="1"/>
</dbReference>
<organism evidence="10 11">
    <name type="scientific">Schizosaccharomyces octosporus (strain yFS286)</name>
    <name type="common">Fission yeast</name>
    <name type="synonym">Octosporomyces octosporus</name>
    <dbReference type="NCBI Taxonomy" id="483514"/>
    <lineage>
        <taxon>Eukaryota</taxon>
        <taxon>Fungi</taxon>
        <taxon>Dikarya</taxon>
        <taxon>Ascomycota</taxon>
        <taxon>Taphrinomycotina</taxon>
        <taxon>Schizosaccharomycetes</taxon>
        <taxon>Schizosaccharomycetales</taxon>
        <taxon>Schizosaccharomycetaceae</taxon>
        <taxon>Schizosaccharomyces</taxon>
    </lineage>
</organism>
<feature type="compositionally biased region" description="Polar residues" evidence="7">
    <location>
        <begin position="20"/>
        <end position="34"/>
    </location>
</feature>
<evidence type="ECO:0000256" key="7">
    <source>
        <dbReference type="SAM" id="MobiDB-lite"/>
    </source>
</evidence>
<protein>
    <submittedName>
        <fullName evidence="10">Allantoate permease</fullName>
    </submittedName>
</protein>
<dbReference type="OrthoDB" id="6730379at2759"/>
<keyword evidence="4 8" id="KW-1133">Transmembrane helix</keyword>
<feature type="transmembrane region" description="Helical" evidence="8">
    <location>
        <begin position="228"/>
        <end position="246"/>
    </location>
</feature>
<feature type="transmembrane region" description="Helical" evidence="8">
    <location>
        <begin position="450"/>
        <end position="470"/>
    </location>
</feature>
<evidence type="ECO:0000256" key="6">
    <source>
        <dbReference type="ARBA" id="ARBA00037968"/>
    </source>
</evidence>
<feature type="transmembrane region" description="Helical" evidence="8">
    <location>
        <begin position="135"/>
        <end position="158"/>
    </location>
</feature>
<evidence type="ECO:0000256" key="8">
    <source>
        <dbReference type="SAM" id="Phobius"/>
    </source>
</evidence>
<feature type="region of interest" description="Disordered" evidence="7">
    <location>
        <begin position="1"/>
        <end position="40"/>
    </location>
</feature>
<proteinExistence type="inferred from homology"/>
<feature type="transmembrane region" description="Helical" evidence="8">
    <location>
        <begin position="355"/>
        <end position="377"/>
    </location>
</feature>
<evidence type="ECO:0000259" key="9">
    <source>
        <dbReference type="PROSITE" id="PS50850"/>
    </source>
</evidence>
<evidence type="ECO:0000256" key="4">
    <source>
        <dbReference type="ARBA" id="ARBA00022989"/>
    </source>
</evidence>
<dbReference type="eggNOG" id="KOG2533">
    <property type="taxonomic scope" value="Eukaryota"/>
</dbReference>
<dbReference type="HOGENOM" id="CLU_001265_0_5_1"/>
<dbReference type="PROSITE" id="PS50850">
    <property type="entry name" value="MFS"/>
    <property type="match status" value="1"/>
</dbReference>
<feature type="transmembrane region" description="Helical" evidence="8">
    <location>
        <begin position="258"/>
        <end position="277"/>
    </location>
</feature>
<keyword evidence="2" id="KW-0813">Transport</keyword>
<keyword evidence="5 8" id="KW-0472">Membrane</keyword>
<feature type="transmembrane region" description="Helical" evidence="8">
    <location>
        <begin position="325"/>
        <end position="349"/>
    </location>
</feature>
<feature type="domain" description="Major facilitator superfamily (MFS) profile" evidence="9">
    <location>
        <begin position="99"/>
        <end position="512"/>
    </location>
</feature>
<dbReference type="GO" id="GO:0022857">
    <property type="term" value="F:transmembrane transporter activity"/>
    <property type="evidence" value="ECO:0007669"/>
    <property type="project" value="InterPro"/>
</dbReference>
<dbReference type="InterPro" id="IPR036259">
    <property type="entry name" value="MFS_trans_sf"/>
</dbReference>
<dbReference type="InterPro" id="IPR011701">
    <property type="entry name" value="MFS"/>
</dbReference>
<dbReference type="GO" id="GO:0016020">
    <property type="term" value="C:membrane"/>
    <property type="evidence" value="ECO:0007669"/>
    <property type="project" value="UniProtKB-SubCell"/>
</dbReference>
<feature type="compositionally biased region" description="Basic and acidic residues" evidence="7">
    <location>
        <begin position="7"/>
        <end position="16"/>
    </location>
</feature>
<accession>S9Q0Y8</accession>
<dbReference type="GeneID" id="25030112"/>
<dbReference type="CDD" id="cd17327">
    <property type="entry name" value="MFS_FEN2_like"/>
    <property type="match status" value="1"/>
</dbReference>